<evidence type="ECO:0000256" key="1">
    <source>
        <dbReference type="SAM" id="Phobius"/>
    </source>
</evidence>
<reference evidence="2 3" key="1">
    <citation type="journal article" date="2017" name="Gigascience">
        <title>Genome sequence of the small brown planthopper, Laodelphax striatellus.</title>
        <authorList>
            <person name="Zhu J."/>
            <person name="Jiang F."/>
            <person name="Wang X."/>
            <person name="Yang P."/>
            <person name="Bao Y."/>
            <person name="Zhao W."/>
            <person name="Wang W."/>
            <person name="Lu H."/>
            <person name="Wang Q."/>
            <person name="Cui N."/>
            <person name="Li J."/>
            <person name="Chen X."/>
            <person name="Luo L."/>
            <person name="Yu J."/>
            <person name="Kang L."/>
            <person name="Cui F."/>
        </authorList>
    </citation>
    <scope>NUCLEOTIDE SEQUENCE [LARGE SCALE GENOMIC DNA]</scope>
    <source>
        <strain evidence="2">Lst14</strain>
    </source>
</reference>
<dbReference type="AlphaFoldDB" id="A0A482XM48"/>
<dbReference type="EMBL" id="QKKF02006330">
    <property type="protein sequence ID" value="RZF46388.1"/>
    <property type="molecule type" value="Genomic_DNA"/>
</dbReference>
<comment type="caution">
    <text evidence="2">The sequence shown here is derived from an EMBL/GenBank/DDBJ whole genome shotgun (WGS) entry which is preliminary data.</text>
</comment>
<evidence type="ECO:0000313" key="3">
    <source>
        <dbReference type="Proteomes" id="UP000291343"/>
    </source>
</evidence>
<dbReference type="Proteomes" id="UP000291343">
    <property type="component" value="Unassembled WGS sequence"/>
</dbReference>
<organism evidence="2 3">
    <name type="scientific">Laodelphax striatellus</name>
    <name type="common">Small brown planthopper</name>
    <name type="synonym">Delphax striatella</name>
    <dbReference type="NCBI Taxonomy" id="195883"/>
    <lineage>
        <taxon>Eukaryota</taxon>
        <taxon>Metazoa</taxon>
        <taxon>Ecdysozoa</taxon>
        <taxon>Arthropoda</taxon>
        <taxon>Hexapoda</taxon>
        <taxon>Insecta</taxon>
        <taxon>Pterygota</taxon>
        <taxon>Neoptera</taxon>
        <taxon>Paraneoptera</taxon>
        <taxon>Hemiptera</taxon>
        <taxon>Auchenorrhyncha</taxon>
        <taxon>Fulgoroidea</taxon>
        <taxon>Delphacidae</taxon>
        <taxon>Criomorphinae</taxon>
        <taxon>Laodelphax</taxon>
    </lineage>
</organism>
<feature type="transmembrane region" description="Helical" evidence="1">
    <location>
        <begin position="20"/>
        <end position="41"/>
    </location>
</feature>
<sequence>MKLKLFKTVPTDAETALADAIAVSTGLSVIRTAIIVINFVVELSNFYHAVL</sequence>
<keyword evidence="1" id="KW-0472">Membrane</keyword>
<keyword evidence="1" id="KW-0812">Transmembrane</keyword>
<keyword evidence="1" id="KW-1133">Transmembrane helix</keyword>
<keyword evidence="3" id="KW-1185">Reference proteome</keyword>
<name>A0A482XM48_LAOST</name>
<gene>
    <name evidence="2" type="ORF">LSTR_LSTR007921</name>
</gene>
<dbReference type="InParanoid" id="A0A482XM48"/>
<accession>A0A482XM48</accession>
<evidence type="ECO:0000313" key="2">
    <source>
        <dbReference type="EMBL" id="RZF46388.1"/>
    </source>
</evidence>
<proteinExistence type="predicted"/>
<protein>
    <submittedName>
        <fullName evidence="2">Uncharacterized protein</fullName>
    </submittedName>
</protein>